<proteinExistence type="predicted"/>
<dbReference type="Gene3D" id="3.40.50.1820">
    <property type="entry name" value="alpha/beta hydrolase"/>
    <property type="match status" value="1"/>
</dbReference>
<evidence type="ECO:0000313" key="4">
    <source>
        <dbReference type="Proteomes" id="UP000321685"/>
    </source>
</evidence>
<comment type="caution">
    <text evidence="3">The sequence shown here is derived from an EMBL/GenBank/DDBJ whole genome shotgun (WGS) entry which is preliminary data.</text>
</comment>
<keyword evidence="4" id="KW-1185">Reference proteome</keyword>
<dbReference type="Proteomes" id="UP000321685">
    <property type="component" value="Unassembled WGS sequence"/>
</dbReference>
<dbReference type="Pfam" id="PF00561">
    <property type="entry name" value="Abhydrolase_1"/>
    <property type="match status" value="1"/>
</dbReference>
<keyword evidence="1 3" id="KW-0378">Hydrolase</keyword>
<dbReference type="PANTHER" id="PTHR42977:SF3">
    <property type="entry name" value="AB HYDROLASE-1 DOMAIN-CONTAINING PROTEIN"/>
    <property type="match status" value="1"/>
</dbReference>
<dbReference type="AlphaFoldDB" id="A0A511DNF8"/>
<dbReference type="EMBL" id="BJVJ01000086">
    <property type="protein sequence ID" value="GEL26352.1"/>
    <property type="molecule type" value="Genomic_DNA"/>
</dbReference>
<protein>
    <submittedName>
        <fullName evidence="3">Alpha/beta hydrolase</fullName>
    </submittedName>
</protein>
<dbReference type="PRINTS" id="PR00412">
    <property type="entry name" value="EPOXHYDRLASE"/>
</dbReference>
<accession>A0A511DNF8</accession>
<dbReference type="InterPro" id="IPR051340">
    <property type="entry name" value="Haloalkane_dehalogenase"/>
</dbReference>
<dbReference type="InterPro" id="IPR000073">
    <property type="entry name" value="AB_hydrolase_1"/>
</dbReference>
<dbReference type="InterPro" id="IPR000639">
    <property type="entry name" value="Epox_hydrolase-like"/>
</dbReference>
<name>A0A511DNF8_9PSEU</name>
<dbReference type="PANTHER" id="PTHR42977">
    <property type="entry name" value="HYDROLASE-RELATED"/>
    <property type="match status" value="1"/>
</dbReference>
<evidence type="ECO:0000256" key="1">
    <source>
        <dbReference type="ARBA" id="ARBA00022801"/>
    </source>
</evidence>
<gene>
    <name evidence="3" type="primary">oleB</name>
    <name evidence="3" type="ORF">PSU4_53060</name>
</gene>
<dbReference type="GO" id="GO:0004301">
    <property type="term" value="F:epoxide hydrolase activity"/>
    <property type="evidence" value="ECO:0007669"/>
    <property type="project" value="TreeGrafter"/>
</dbReference>
<organism evidence="3 4">
    <name type="scientific">Pseudonocardia sulfidoxydans NBRC 16205</name>
    <dbReference type="NCBI Taxonomy" id="1223511"/>
    <lineage>
        <taxon>Bacteria</taxon>
        <taxon>Bacillati</taxon>
        <taxon>Actinomycetota</taxon>
        <taxon>Actinomycetes</taxon>
        <taxon>Pseudonocardiales</taxon>
        <taxon>Pseudonocardiaceae</taxon>
        <taxon>Pseudonocardia</taxon>
    </lineage>
</organism>
<evidence type="ECO:0000259" key="2">
    <source>
        <dbReference type="Pfam" id="PF00561"/>
    </source>
</evidence>
<dbReference type="InterPro" id="IPR029058">
    <property type="entry name" value="AB_hydrolase_fold"/>
</dbReference>
<sequence length="315" mass="35132">MPVTMTIDELPPAVRTRYPYRSRFVSVNGRRMHYVDEGPRDAPPVLLLHGNPAWGFLWRETIRPLLATGLRVVVPDQIGFGLSEKPHSASVHTLDNHTANIVALLDELDLYDVTFVCHDWGGPTGLGALLARRQRAAAVAVMSTWAWTTPSSEFHQDVLPWRLMHAPLVGPYLLGTHAAMPGRGMYLSVVDRAGFAERSREAYTAVLGDADERTLTWTWPRSIPLGRASDITTDRFVRLEDGVRALRLPATVIWGREDDVFTPDVFSAHWHDVWPHAEGTHLVTGRHFVQEDSGTEIGHLLADFVSRVHGHGAAR</sequence>
<feature type="domain" description="AB hydrolase-1" evidence="2">
    <location>
        <begin position="43"/>
        <end position="161"/>
    </location>
</feature>
<dbReference type="PRINTS" id="PR00111">
    <property type="entry name" value="ABHYDROLASE"/>
</dbReference>
<dbReference type="SUPFAM" id="SSF53474">
    <property type="entry name" value="alpha/beta-Hydrolases"/>
    <property type="match status" value="1"/>
</dbReference>
<reference evidence="3 4" key="1">
    <citation type="submission" date="2019-07" db="EMBL/GenBank/DDBJ databases">
        <title>Whole genome shotgun sequence of Pseudonocardia sulfidoxydans NBRC 16205.</title>
        <authorList>
            <person name="Hosoyama A."/>
            <person name="Uohara A."/>
            <person name="Ohji S."/>
            <person name="Ichikawa N."/>
        </authorList>
    </citation>
    <scope>NUCLEOTIDE SEQUENCE [LARGE SCALE GENOMIC DNA]</scope>
    <source>
        <strain evidence="3 4">NBRC 16205</strain>
    </source>
</reference>
<evidence type="ECO:0000313" key="3">
    <source>
        <dbReference type="EMBL" id="GEL26352.1"/>
    </source>
</evidence>